<evidence type="ECO:0000256" key="3">
    <source>
        <dbReference type="ARBA" id="ARBA00022448"/>
    </source>
</evidence>
<dbReference type="SMART" id="SM00382">
    <property type="entry name" value="AAA"/>
    <property type="match status" value="1"/>
</dbReference>
<feature type="domain" description="ABC transporter" evidence="11">
    <location>
        <begin position="137"/>
        <end position="385"/>
    </location>
</feature>
<keyword evidence="13" id="KW-1185">Reference proteome</keyword>
<feature type="transmembrane region" description="Helical" evidence="10">
    <location>
        <begin position="638"/>
        <end position="661"/>
    </location>
</feature>
<keyword evidence="5" id="KW-0547">Nucleotide-binding</keyword>
<keyword evidence="4 10" id="KW-0812">Transmembrane</keyword>
<dbReference type="Gene3D" id="3.40.50.300">
    <property type="entry name" value="P-loop containing nucleotide triphosphate hydrolases"/>
    <property type="match status" value="1"/>
</dbReference>
<feature type="transmembrane region" description="Helical" evidence="10">
    <location>
        <begin position="500"/>
        <end position="521"/>
    </location>
</feature>
<name>A0ABP0W6U7_9BRYO</name>
<organism evidence="12 13">
    <name type="scientific">Sphagnum jensenii</name>
    <dbReference type="NCBI Taxonomy" id="128206"/>
    <lineage>
        <taxon>Eukaryota</taxon>
        <taxon>Viridiplantae</taxon>
        <taxon>Streptophyta</taxon>
        <taxon>Embryophyta</taxon>
        <taxon>Bryophyta</taxon>
        <taxon>Sphagnophytina</taxon>
        <taxon>Sphagnopsida</taxon>
        <taxon>Sphagnales</taxon>
        <taxon>Sphagnaceae</taxon>
        <taxon>Sphagnum</taxon>
    </lineage>
</organism>
<evidence type="ECO:0000259" key="11">
    <source>
        <dbReference type="PROSITE" id="PS50893"/>
    </source>
</evidence>
<dbReference type="Proteomes" id="UP001497444">
    <property type="component" value="Chromosome 15"/>
</dbReference>
<reference evidence="12" key="1">
    <citation type="submission" date="2024-02" db="EMBL/GenBank/DDBJ databases">
        <authorList>
            <consortium name="ELIXIR-Norway"/>
            <consortium name="Elixir Norway"/>
        </authorList>
    </citation>
    <scope>NUCLEOTIDE SEQUENCE</scope>
</reference>
<dbReference type="PANTHER" id="PTHR48042:SF11">
    <property type="entry name" value="ABC TRANSPORTER G FAMILY MEMBER 11"/>
    <property type="match status" value="1"/>
</dbReference>
<evidence type="ECO:0000256" key="10">
    <source>
        <dbReference type="SAM" id="Phobius"/>
    </source>
</evidence>
<dbReference type="InterPro" id="IPR017871">
    <property type="entry name" value="ABC_transporter-like_CS"/>
</dbReference>
<gene>
    <name evidence="12" type="ORF">CSSPJE1EN1_LOCUS8015</name>
</gene>
<comment type="subcellular location">
    <subcellularLocation>
        <location evidence="1">Membrane</location>
        <topology evidence="1">Multi-pass membrane protein</topology>
    </subcellularLocation>
</comment>
<evidence type="ECO:0000313" key="12">
    <source>
        <dbReference type="EMBL" id="CAK9262537.1"/>
    </source>
</evidence>
<dbReference type="PROSITE" id="PS00211">
    <property type="entry name" value="ABC_TRANSPORTER_1"/>
    <property type="match status" value="1"/>
</dbReference>
<keyword evidence="7 10" id="KW-1133">Transmembrane helix</keyword>
<feature type="transmembrane region" description="Helical" evidence="10">
    <location>
        <begin position="528"/>
        <end position="550"/>
    </location>
</feature>
<dbReference type="SUPFAM" id="SSF52540">
    <property type="entry name" value="P-loop containing nucleoside triphosphate hydrolases"/>
    <property type="match status" value="1"/>
</dbReference>
<dbReference type="InterPro" id="IPR003593">
    <property type="entry name" value="AAA+_ATPase"/>
</dbReference>
<dbReference type="InterPro" id="IPR043926">
    <property type="entry name" value="ABCG_dom"/>
</dbReference>
<feature type="transmembrane region" description="Helical" evidence="10">
    <location>
        <begin position="570"/>
        <end position="598"/>
    </location>
</feature>
<proteinExistence type="inferred from homology"/>
<dbReference type="CDD" id="cd03213">
    <property type="entry name" value="ABCG_EPDR"/>
    <property type="match status" value="1"/>
</dbReference>
<dbReference type="Pfam" id="PF19055">
    <property type="entry name" value="ABC2_membrane_7"/>
    <property type="match status" value="1"/>
</dbReference>
<protein>
    <recommendedName>
        <fullName evidence="11">ABC transporter domain-containing protein</fullName>
    </recommendedName>
</protein>
<keyword evidence="3" id="KW-0813">Transport</keyword>
<feature type="transmembrane region" description="Helical" evidence="10">
    <location>
        <begin position="730"/>
        <end position="749"/>
    </location>
</feature>
<evidence type="ECO:0000256" key="9">
    <source>
        <dbReference type="SAM" id="MobiDB-lite"/>
    </source>
</evidence>
<evidence type="ECO:0000256" key="5">
    <source>
        <dbReference type="ARBA" id="ARBA00022741"/>
    </source>
</evidence>
<dbReference type="InterPro" id="IPR003439">
    <property type="entry name" value="ABC_transporter-like_ATP-bd"/>
</dbReference>
<feature type="region of interest" description="Disordered" evidence="9">
    <location>
        <begin position="1"/>
        <end position="23"/>
    </location>
</feature>
<dbReference type="Pfam" id="PF00005">
    <property type="entry name" value="ABC_tran"/>
    <property type="match status" value="1"/>
</dbReference>
<keyword evidence="6" id="KW-0067">ATP-binding</keyword>
<dbReference type="InterPro" id="IPR027417">
    <property type="entry name" value="P-loop_NTPase"/>
</dbReference>
<evidence type="ECO:0000256" key="1">
    <source>
        <dbReference type="ARBA" id="ARBA00004141"/>
    </source>
</evidence>
<dbReference type="PANTHER" id="PTHR48042">
    <property type="entry name" value="ABC TRANSPORTER G FAMILY MEMBER 11"/>
    <property type="match status" value="1"/>
</dbReference>
<dbReference type="InterPro" id="IPR052215">
    <property type="entry name" value="Plant_ABCG"/>
</dbReference>
<evidence type="ECO:0000256" key="4">
    <source>
        <dbReference type="ARBA" id="ARBA00022692"/>
    </source>
</evidence>
<evidence type="ECO:0000256" key="6">
    <source>
        <dbReference type="ARBA" id="ARBA00022840"/>
    </source>
</evidence>
<accession>A0ABP0W6U7</accession>
<dbReference type="Pfam" id="PF01061">
    <property type="entry name" value="ABC2_membrane"/>
    <property type="match status" value="1"/>
</dbReference>
<dbReference type="InterPro" id="IPR013525">
    <property type="entry name" value="ABC2_TM"/>
</dbReference>
<feature type="transmembrane region" description="Helical" evidence="10">
    <location>
        <begin position="610"/>
        <end position="632"/>
    </location>
</feature>
<evidence type="ECO:0000313" key="13">
    <source>
        <dbReference type="Proteomes" id="UP001497444"/>
    </source>
</evidence>
<dbReference type="PROSITE" id="PS50893">
    <property type="entry name" value="ABC_TRANSPORTER_2"/>
    <property type="match status" value="1"/>
</dbReference>
<evidence type="ECO:0000256" key="7">
    <source>
        <dbReference type="ARBA" id="ARBA00022989"/>
    </source>
</evidence>
<comment type="similarity">
    <text evidence="2">Belongs to the ABC transporter superfamily. ABCG family. Eye pigment precursor importer (TC 3.A.1.204) subfamily.</text>
</comment>
<keyword evidence="8 10" id="KW-0472">Membrane</keyword>
<feature type="compositionally biased region" description="Polar residues" evidence="9">
    <location>
        <begin position="1"/>
        <end position="10"/>
    </location>
</feature>
<dbReference type="EMBL" id="OZ020110">
    <property type="protein sequence ID" value="CAK9262537.1"/>
    <property type="molecule type" value="Genomic_DNA"/>
</dbReference>
<evidence type="ECO:0000256" key="2">
    <source>
        <dbReference type="ARBA" id="ARBA00005814"/>
    </source>
</evidence>
<sequence>MVQLLKSSSTSHDHQELQSDAGAVQDPVAASVAVTEESAASVMHIHQVAVASVAAAESDHVMHHTHVPPPPPPAAAAAALAVVASPKQLGACMSPLSEILVRARGLQSKDLAVTAAATSSRDGETAVSCTALVAALLTWKDLSVTVVGRTQPLLQNISGYAEPGSIMAIMGPSGSGKSTMLDALAGRLSKTIALQTGEILLNGHSRKNKTMCYGTAAAYVTQSDDLIATLTVKEYLHYAADLRLPSSHALITRAEKREIVNNTIQQMGLQECANTHVGNWHLRGLSGGEKRRLSIALEILTRPRLLFLDEPTTGLDSAAAFFVVTTLRNLARDGRTVISSIHQPSSEVFELFDNLTLLSGGRCMYFGVATDACQHFATAGFPCPELQNPSDHYLRAVNTDFDQLKTALQQGSNSTCVDMESSSMDPLDRMTAKQVVEILAEVYQKSDYAAATMSRIQLQTAKTVVKTPSRNWQQHANFWTQCWSLTRRSFTNMKRDIGYYWLRSIIYFLLSICLGTIYWRIGFQYSSILGRAGCMAFVGGFLTFMSIGSFPSFVEDMKVFSRERMNGHYGVMVFVISNSLSSLPFLFFIAFVSGSIIYLMVQLHHGFEHYIYFVLLLFVELACADSLMMAVASVCPSFLVGILIGSGIQGVFLLMSGFFRLPSDLPKPVWRYPTSYLAFHMYAMQGMFKNDFLGLTFGSFMLNGKAITPKIPGYYVVEQIYGIQTKRGKWMDLGILLGMIFMYRLLFFICIKLNEDFQPLVHSYMMRYCTKSISSKKIKHKKYSDLCQAGGMLIPATSSPSLSPFLHSSHASKN</sequence>
<evidence type="ECO:0000256" key="8">
    <source>
        <dbReference type="ARBA" id="ARBA00023136"/>
    </source>
</evidence>